<comment type="subcellular location">
    <subcellularLocation>
        <location evidence="5 6">Cell membrane</location>
        <topology evidence="5 6">Multi-pass membrane protein</topology>
    </subcellularLocation>
    <subcellularLocation>
        <location evidence="1">Membrane</location>
        <topology evidence="1">Multi-pass membrane protein</topology>
    </subcellularLocation>
</comment>
<reference evidence="7 8" key="1">
    <citation type="submission" date="2020-07" db="EMBL/GenBank/DDBJ databases">
        <title>Complete genome and description of Selenomonas timonensis sp. nov., a new bacterium isolated from a gingivitis subject.</title>
        <authorList>
            <person name="Antezack A."/>
        </authorList>
    </citation>
    <scope>NUCLEOTIDE SEQUENCE [LARGE SCALE GENOMIC DNA]</scope>
    <source>
        <strain evidence="7 8">Marseille-Q3039</strain>
    </source>
</reference>
<dbReference type="Pfam" id="PF00146">
    <property type="entry name" value="NADHdh"/>
    <property type="match status" value="1"/>
</dbReference>
<keyword evidence="5" id="KW-0830">Ubiquinone</keyword>
<feature type="transmembrane region" description="Helical" evidence="5">
    <location>
        <begin position="290"/>
        <end position="310"/>
    </location>
</feature>
<feature type="transmembrane region" description="Helical" evidence="5">
    <location>
        <begin position="30"/>
        <end position="54"/>
    </location>
</feature>
<keyword evidence="4 5" id="KW-0472">Membrane</keyword>
<dbReference type="HAMAP" id="MF_01350">
    <property type="entry name" value="NDH1_NuoH"/>
    <property type="match status" value="1"/>
</dbReference>
<comment type="similarity">
    <text evidence="5 6">Belongs to the complex I subunit 1 family.</text>
</comment>
<evidence type="ECO:0000256" key="4">
    <source>
        <dbReference type="ARBA" id="ARBA00023136"/>
    </source>
</evidence>
<keyword evidence="5 6" id="KW-0520">NAD</keyword>
<accession>A0A7G7VJR5</accession>
<dbReference type="GO" id="GO:0048038">
    <property type="term" value="F:quinone binding"/>
    <property type="evidence" value="ECO:0007669"/>
    <property type="project" value="UniProtKB-KW"/>
</dbReference>
<evidence type="ECO:0000313" key="8">
    <source>
        <dbReference type="Proteomes" id="UP000515480"/>
    </source>
</evidence>
<dbReference type="PROSITE" id="PS00667">
    <property type="entry name" value="COMPLEX1_ND1_1"/>
    <property type="match status" value="1"/>
</dbReference>
<feature type="transmembrane region" description="Helical" evidence="5">
    <location>
        <begin position="178"/>
        <end position="196"/>
    </location>
</feature>
<proteinExistence type="inferred from homology"/>
<dbReference type="EC" id="7.1.1.-" evidence="5"/>
<protein>
    <recommendedName>
        <fullName evidence="5">NADH-quinone oxidoreductase subunit H</fullName>
        <ecNumber evidence="5">7.1.1.-</ecNumber>
    </recommendedName>
    <alternativeName>
        <fullName evidence="5">NADH dehydrogenase I subunit H</fullName>
    </alternativeName>
    <alternativeName>
        <fullName evidence="5">NDH-1 subunit H</fullName>
    </alternativeName>
</protein>
<dbReference type="PROSITE" id="PS00668">
    <property type="entry name" value="COMPLEX1_ND1_2"/>
    <property type="match status" value="1"/>
</dbReference>
<keyword evidence="5" id="KW-1003">Cell membrane</keyword>
<evidence type="ECO:0000256" key="1">
    <source>
        <dbReference type="ARBA" id="ARBA00004141"/>
    </source>
</evidence>
<evidence type="ECO:0000256" key="2">
    <source>
        <dbReference type="ARBA" id="ARBA00022692"/>
    </source>
</evidence>
<feature type="transmembrane region" description="Helical" evidence="5">
    <location>
        <begin position="208"/>
        <end position="226"/>
    </location>
</feature>
<organism evidence="7 8">
    <name type="scientific">Selenomonas timonae</name>
    <dbReference type="NCBI Taxonomy" id="2754044"/>
    <lineage>
        <taxon>Bacteria</taxon>
        <taxon>Bacillati</taxon>
        <taxon>Bacillota</taxon>
        <taxon>Negativicutes</taxon>
        <taxon>Selenomonadales</taxon>
        <taxon>Selenomonadaceae</taxon>
        <taxon>Selenomonas</taxon>
    </lineage>
</organism>
<name>A0A7G7VJR5_9FIRM</name>
<dbReference type="GO" id="GO:0009060">
    <property type="term" value="P:aerobic respiration"/>
    <property type="evidence" value="ECO:0007669"/>
    <property type="project" value="TreeGrafter"/>
</dbReference>
<comment type="catalytic activity">
    <reaction evidence="5">
        <text>a quinone + NADH + 5 H(+)(in) = a quinol + NAD(+) + 4 H(+)(out)</text>
        <dbReference type="Rhea" id="RHEA:57888"/>
        <dbReference type="ChEBI" id="CHEBI:15378"/>
        <dbReference type="ChEBI" id="CHEBI:24646"/>
        <dbReference type="ChEBI" id="CHEBI:57540"/>
        <dbReference type="ChEBI" id="CHEBI:57945"/>
        <dbReference type="ChEBI" id="CHEBI:132124"/>
    </reaction>
</comment>
<dbReference type="KEGG" id="stim:H1B31_11050"/>
<dbReference type="InterPro" id="IPR018086">
    <property type="entry name" value="NADH_UbQ_OxRdtase_su1_CS"/>
</dbReference>
<keyword evidence="8" id="KW-1185">Reference proteome</keyword>
<dbReference type="EMBL" id="CP060204">
    <property type="protein sequence ID" value="QNH54358.1"/>
    <property type="molecule type" value="Genomic_DNA"/>
</dbReference>
<keyword evidence="2 5" id="KW-0812">Transmembrane</keyword>
<comment type="subunit">
    <text evidence="5">NDH-1 is composed of 14 different subunits. Subunits NuoA, H, J, K, L, M, N constitute the membrane sector of the complex.</text>
</comment>
<evidence type="ECO:0000256" key="6">
    <source>
        <dbReference type="RuleBase" id="RU000471"/>
    </source>
</evidence>
<gene>
    <name evidence="5 7" type="primary">nuoH</name>
    <name evidence="7" type="ORF">H1B31_11050</name>
</gene>
<feature type="transmembrane region" description="Helical" evidence="5">
    <location>
        <begin position="133"/>
        <end position="157"/>
    </location>
</feature>
<feature type="transmembrane region" description="Helical" evidence="5">
    <location>
        <begin position="322"/>
        <end position="345"/>
    </location>
</feature>
<dbReference type="GO" id="GO:0005886">
    <property type="term" value="C:plasma membrane"/>
    <property type="evidence" value="ECO:0007669"/>
    <property type="project" value="UniProtKB-SubCell"/>
</dbReference>
<dbReference type="PANTHER" id="PTHR11432">
    <property type="entry name" value="NADH DEHYDROGENASE SUBUNIT 1"/>
    <property type="match status" value="1"/>
</dbReference>
<dbReference type="PANTHER" id="PTHR11432:SF3">
    <property type="entry name" value="NADH-UBIQUINONE OXIDOREDUCTASE CHAIN 1"/>
    <property type="match status" value="1"/>
</dbReference>
<dbReference type="InterPro" id="IPR001694">
    <property type="entry name" value="NADH_UbQ_OxRdtase_su1/FPO"/>
</dbReference>
<feature type="transmembrane region" description="Helical" evidence="5">
    <location>
        <begin position="255"/>
        <end position="278"/>
    </location>
</feature>
<keyword evidence="5" id="KW-0874">Quinone</keyword>
<keyword evidence="5" id="KW-1278">Translocase</keyword>
<feature type="transmembrane region" description="Helical" evidence="5">
    <location>
        <begin position="101"/>
        <end position="121"/>
    </location>
</feature>
<evidence type="ECO:0000313" key="7">
    <source>
        <dbReference type="EMBL" id="QNH54358.1"/>
    </source>
</evidence>
<dbReference type="RefSeq" id="WP_185980358.1">
    <property type="nucleotide sequence ID" value="NZ_CP060204.1"/>
</dbReference>
<dbReference type="GO" id="GO:0003954">
    <property type="term" value="F:NADH dehydrogenase activity"/>
    <property type="evidence" value="ECO:0007669"/>
    <property type="project" value="TreeGrafter"/>
</dbReference>
<dbReference type="NCBIfam" id="NF004741">
    <property type="entry name" value="PRK06076.1-2"/>
    <property type="match status" value="1"/>
</dbReference>
<keyword evidence="7" id="KW-0560">Oxidoreductase</keyword>
<dbReference type="GO" id="GO:0016655">
    <property type="term" value="F:oxidoreductase activity, acting on NAD(P)H, quinone or similar compound as acceptor"/>
    <property type="evidence" value="ECO:0007669"/>
    <property type="project" value="UniProtKB-UniRule"/>
</dbReference>
<keyword evidence="3 5" id="KW-1133">Transmembrane helix</keyword>
<evidence type="ECO:0000256" key="3">
    <source>
        <dbReference type="ARBA" id="ARBA00022989"/>
    </source>
</evidence>
<evidence type="ECO:0000256" key="5">
    <source>
        <dbReference type="HAMAP-Rule" id="MF_01350"/>
    </source>
</evidence>
<comment type="function">
    <text evidence="5">NDH-1 shuttles electrons from NADH, via FMN and iron-sulfur (Fe-S) centers, to quinones in the respiratory chain. The immediate electron acceptor for the enzyme in this species is believed to be ubiquinone. Couples the redox reaction to proton translocation (for every two electrons transferred, four hydrogen ions are translocated across the cytoplasmic membrane), and thus conserves the redox energy in a proton gradient. This subunit may bind ubiquinone.</text>
</comment>
<sequence length="348" mass="38140">MMELSFLGAIALTLRAAVYSVVPIPFVVDLVMTFVGIAILLGIISMAAIVFTYAERKICAFIQVRIGPNRVGGRFGLLQPIADMLKLMSKEDIMPAGADKVVWALSPALLFVPAALAYAFFPFDAGAVLADVNVGVFLLFAVSGQAVLPFLMGGYASNNKYSFIGGMRIVGQMLSYEAPLLFSLLGVVMITGSLRMDDIVQMQAQTSWFIFMQPLAFIIFLIAAVAETNRTPFDLVEGESEIIAGPFTEYSGMRWALFFLAEYANLLTAAILATTFFLGGYSGPEFLPGFVWFALKAVLMVLLIMWFRWTFPRTRVDQILTFGWKVLVPLSILNVFLTGVGMYLVGIV</sequence>
<dbReference type="Proteomes" id="UP000515480">
    <property type="component" value="Chromosome"/>
</dbReference>
<dbReference type="AlphaFoldDB" id="A0A7G7VJR5"/>